<organism evidence="1 2">
    <name type="scientific">Forsythia ovata</name>
    <dbReference type="NCBI Taxonomy" id="205694"/>
    <lineage>
        <taxon>Eukaryota</taxon>
        <taxon>Viridiplantae</taxon>
        <taxon>Streptophyta</taxon>
        <taxon>Embryophyta</taxon>
        <taxon>Tracheophyta</taxon>
        <taxon>Spermatophyta</taxon>
        <taxon>Magnoliopsida</taxon>
        <taxon>eudicotyledons</taxon>
        <taxon>Gunneridae</taxon>
        <taxon>Pentapetalae</taxon>
        <taxon>asterids</taxon>
        <taxon>lamiids</taxon>
        <taxon>Lamiales</taxon>
        <taxon>Oleaceae</taxon>
        <taxon>Forsythieae</taxon>
        <taxon>Forsythia</taxon>
    </lineage>
</organism>
<evidence type="ECO:0000313" key="2">
    <source>
        <dbReference type="Proteomes" id="UP001604277"/>
    </source>
</evidence>
<dbReference type="Pfam" id="PF01190">
    <property type="entry name" value="Pollen_Ole_e_1"/>
    <property type="match status" value="1"/>
</dbReference>
<evidence type="ECO:0000313" key="1">
    <source>
        <dbReference type="EMBL" id="KAL2483830.1"/>
    </source>
</evidence>
<reference evidence="2" key="1">
    <citation type="submission" date="2024-07" db="EMBL/GenBank/DDBJ databases">
        <title>Two chromosome-level genome assemblies of Korean endemic species Abeliophyllum distichum and Forsythia ovata (Oleaceae).</title>
        <authorList>
            <person name="Jang H."/>
        </authorList>
    </citation>
    <scope>NUCLEOTIDE SEQUENCE [LARGE SCALE GENOMIC DNA]</scope>
</reference>
<name>A0ABD1R5X2_9LAMI</name>
<dbReference type="EMBL" id="JBFOLJ010000013">
    <property type="protein sequence ID" value="KAL2483830.1"/>
    <property type="molecule type" value="Genomic_DNA"/>
</dbReference>
<proteinExistence type="predicted"/>
<protein>
    <recommendedName>
        <fullName evidence="3">Pollen Ole e 1 allergen and extensin family protein</fullName>
    </recommendedName>
</protein>
<keyword evidence="2" id="KW-1185">Reference proteome</keyword>
<dbReference type="Proteomes" id="UP001604277">
    <property type="component" value="Unassembled WGS sequence"/>
</dbReference>
<accession>A0ABD1R5X2</accession>
<dbReference type="AlphaFoldDB" id="A0ABD1R5X2"/>
<dbReference type="PANTHER" id="PTHR47273:SF12">
    <property type="entry name" value="POLLEN OLE E 1 ALLERGEN AND EXTENSIN FAMILY PROTEIN"/>
    <property type="match status" value="1"/>
</dbReference>
<gene>
    <name evidence="1" type="ORF">Fot_45274</name>
</gene>
<dbReference type="PANTHER" id="PTHR47273">
    <property type="entry name" value="EXPRESSED PROTEIN"/>
    <property type="match status" value="1"/>
</dbReference>
<evidence type="ECO:0008006" key="3">
    <source>
        <dbReference type="Google" id="ProtNLM"/>
    </source>
</evidence>
<comment type="caution">
    <text evidence="1">The sequence shown here is derived from an EMBL/GenBank/DDBJ whole genome shotgun (WGS) entry which is preliminary data.</text>
</comment>
<sequence>MTSHFRGCNTLVIMIFLTFYFFLLFCPGTPAMASGREKSIIELPTIDEDLVNWAGYGEERLSRVVITGELLCHDHRIHKDSVHPSPVSGASVAVVCGTGCRKTRKSWTMGTTDGYGEFRIDLPSHLHAIPNLEKICLVKVVHLPQSCSYRHAFTGKHEGMELTSIGEGIRTYTAHKIHLLPKPAKRHMNRRAKTDHNV</sequence>